<organism evidence="2 3">
    <name type="scientific">[Empedobacter] haloabium</name>
    <dbReference type="NCBI Taxonomy" id="592317"/>
    <lineage>
        <taxon>Bacteria</taxon>
        <taxon>Pseudomonadati</taxon>
        <taxon>Pseudomonadota</taxon>
        <taxon>Betaproteobacteria</taxon>
        <taxon>Burkholderiales</taxon>
        <taxon>Oxalobacteraceae</taxon>
        <taxon>Telluria group</taxon>
        <taxon>Telluria group incertae sedis</taxon>
    </lineage>
</organism>
<feature type="region of interest" description="Disordered" evidence="1">
    <location>
        <begin position="128"/>
        <end position="152"/>
    </location>
</feature>
<dbReference type="Proteomes" id="UP000321323">
    <property type="component" value="Chromosome"/>
</dbReference>
<proteinExistence type="predicted"/>
<name>A0ABZ1UI77_9BURK</name>
<reference evidence="2 3" key="1">
    <citation type="journal article" date="2019" name="Int. J. Syst. Evol. Microbiol.">
        <title>The Draft Whole-Genome Sequence of the Antibiotic Producer Empedobacter haloabium ATCC 31962 Provides Indications for Its Taxonomic Reclassification.</title>
        <authorList>
            <person name="Miess H."/>
            <person name="Arlt P."/>
            <person name="Apel A.K."/>
            <person name="Weber T."/>
            <person name="Nieselt K."/>
            <person name="Hanssen F."/>
            <person name="Czemmel S."/>
            <person name="Nahnsen S."/>
            <person name="Gross H."/>
        </authorList>
    </citation>
    <scope>NUCLEOTIDE SEQUENCE [LARGE SCALE GENOMIC DNA]</scope>
    <source>
        <strain evidence="2 3">ATCC 31962</strain>
    </source>
</reference>
<sequence length="152" mass="17134">MTVTFGQDLPLERPDADSRAALFVPTAAIKDDVMQLLRNGAAVVGFGNHDRTLTIYYESNRFNEATLSKWEQKARKAYDRLVDNLPTTSKMIVKMEYFEQVGYINGKGINIRRMDSLKRWLELSDAMESAPDSDSVPWTPPPPPKKINLGGD</sequence>
<protein>
    <submittedName>
        <fullName evidence="2">Uncharacterized protein</fullName>
    </submittedName>
</protein>
<gene>
    <name evidence="2" type="ORF">E7V67_021610</name>
</gene>
<keyword evidence="3" id="KW-1185">Reference proteome</keyword>
<accession>A0ABZ1UI77</accession>
<evidence type="ECO:0000313" key="3">
    <source>
        <dbReference type="Proteomes" id="UP000321323"/>
    </source>
</evidence>
<dbReference type="EMBL" id="CP136508">
    <property type="protein sequence ID" value="WUR12274.1"/>
    <property type="molecule type" value="Genomic_DNA"/>
</dbReference>
<evidence type="ECO:0000313" key="2">
    <source>
        <dbReference type="EMBL" id="WUR12274.1"/>
    </source>
</evidence>
<evidence type="ECO:0000256" key="1">
    <source>
        <dbReference type="SAM" id="MobiDB-lite"/>
    </source>
</evidence>